<dbReference type="EMBL" id="CM029043">
    <property type="protein sequence ID" value="KAG2610462.1"/>
    <property type="molecule type" value="Genomic_DNA"/>
</dbReference>
<feature type="region of interest" description="Disordered" evidence="1">
    <location>
        <begin position="210"/>
        <end position="237"/>
    </location>
</feature>
<proteinExistence type="predicted"/>
<sequence length="315" mass="33458">MVRPSNNEKNTILAPPLPQSLSLLTSPKYTHNCTPKSLLIIQINSPDYFIDLFSYSLRSNGPYCLDQTSSAIPLPHPRRTSTRKPRADTSTPRVEEKNVRRRRREESRTGGGGARSPGPAAAARGIDDRRRRQRSTTGGGASGRRPAAAVVERRGIRKGSTAGGASGRRPMPESGLGQAAIAEAEGRTDPLPSGAPSTAVSRRALRGRRLASAHDYVDQRPPTTARAGEGASRPVCSGRRRANALCGRRAALATGFQSKPKVLLPLSRPRLHPNANPGPSSSFPMQRRPERAAVAGAGKGSAASSSSSSQSLQID</sequence>
<keyword evidence="3" id="KW-1185">Reference proteome</keyword>
<feature type="region of interest" description="Disordered" evidence="1">
    <location>
        <begin position="257"/>
        <end position="315"/>
    </location>
</feature>
<gene>
    <name evidence="2" type="ORF">PVAP13_4KG194481</name>
</gene>
<evidence type="ECO:0000256" key="1">
    <source>
        <dbReference type="SAM" id="MobiDB-lite"/>
    </source>
</evidence>
<evidence type="ECO:0000313" key="3">
    <source>
        <dbReference type="Proteomes" id="UP000823388"/>
    </source>
</evidence>
<accession>A0A8T0TF72</accession>
<dbReference type="Proteomes" id="UP000823388">
    <property type="component" value="Chromosome 4K"/>
</dbReference>
<evidence type="ECO:0000313" key="2">
    <source>
        <dbReference type="EMBL" id="KAG2610462.1"/>
    </source>
</evidence>
<feature type="compositionally biased region" description="Low complexity" evidence="1">
    <location>
        <begin position="292"/>
        <end position="315"/>
    </location>
</feature>
<name>A0A8T0TF72_PANVG</name>
<reference evidence="2" key="1">
    <citation type="submission" date="2020-05" db="EMBL/GenBank/DDBJ databases">
        <title>WGS assembly of Panicum virgatum.</title>
        <authorList>
            <person name="Lovell J.T."/>
            <person name="Jenkins J."/>
            <person name="Shu S."/>
            <person name="Juenger T.E."/>
            <person name="Schmutz J."/>
        </authorList>
    </citation>
    <scope>NUCLEOTIDE SEQUENCE</scope>
    <source>
        <strain evidence="2">AP13</strain>
    </source>
</reference>
<feature type="compositionally biased region" description="Basic and acidic residues" evidence="1">
    <location>
        <begin position="93"/>
        <end position="108"/>
    </location>
</feature>
<dbReference type="AlphaFoldDB" id="A0A8T0TF72"/>
<feature type="region of interest" description="Disordered" evidence="1">
    <location>
        <begin position="68"/>
        <end position="174"/>
    </location>
</feature>
<comment type="caution">
    <text evidence="2">The sequence shown here is derived from an EMBL/GenBank/DDBJ whole genome shotgun (WGS) entry which is preliminary data.</text>
</comment>
<protein>
    <submittedName>
        <fullName evidence="2">Uncharacterized protein</fullName>
    </submittedName>
</protein>
<organism evidence="2 3">
    <name type="scientific">Panicum virgatum</name>
    <name type="common">Blackwell switchgrass</name>
    <dbReference type="NCBI Taxonomy" id="38727"/>
    <lineage>
        <taxon>Eukaryota</taxon>
        <taxon>Viridiplantae</taxon>
        <taxon>Streptophyta</taxon>
        <taxon>Embryophyta</taxon>
        <taxon>Tracheophyta</taxon>
        <taxon>Spermatophyta</taxon>
        <taxon>Magnoliopsida</taxon>
        <taxon>Liliopsida</taxon>
        <taxon>Poales</taxon>
        <taxon>Poaceae</taxon>
        <taxon>PACMAD clade</taxon>
        <taxon>Panicoideae</taxon>
        <taxon>Panicodae</taxon>
        <taxon>Paniceae</taxon>
        <taxon>Panicinae</taxon>
        <taxon>Panicum</taxon>
        <taxon>Panicum sect. Hiantes</taxon>
    </lineage>
</organism>